<proteinExistence type="predicted"/>
<dbReference type="OrthoDB" id="2678913at2759"/>
<dbReference type="STRING" id="1314781.A0A166MNZ7"/>
<protein>
    <submittedName>
        <fullName evidence="5">Uncharacterized protein</fullName>
    </submittedName>
</protein>
<organism evidence="5 6">
    <name type="scientific">Exidia glandulosa HHB12029</name>
    <dbReference type="NCBI Taxonomy" id="1314781"/>
    <lineage>
        <taxon>Eukaryota</taxon>
        <taxon>Fungi</taxon>
        <taxon>Dikarya</taxon>
        <taxon>Basidiomycota</taxon>
        <taxon>Agaricomycotina</taxon>
        <taxon>Agaricomycetes</taxon>
        <taxon>Auriculariales</taxon>
        <taxon>Exidiaceae</taxon>
        <taxon>Exidia</taxon>
    </lineage>
</organism>
<dbReference type="EMBL" id="KV427019">
    <property type="protein sequence ID" value="KZV78242.1"/>
    <property type="molecule type" value="Genomic_DNA"/>
</dbReference>
<dbReference type="GO" id="GO:0015074">
    <property type="term" value="P:DNA integration"/>
    <property type="evidence" value="ECO:0007669"/>
    <property type="project" value="InterPro"/>
</dbReference>
<evidence type="ECO:0000313" key="5">
    <source>
        <dbReference type="EMBL" id="KZV78242.1"/>
    </source>
</evidence>
<accession>A0A166MNZ7</accession>
<dbReference type="AlphaFoldDB" id="A0A166MNZ7"/>
<keyword evidence="2" id="KW-0233">DNA recombination</keyword>
<feature type="signal peptide" evidence="4">
    <location>
        <begin position="1"/>
        <end position="22"/>
    </location>
</feature>
<reference evidence="5 6" key="1">
    <citation type="journal article" date="2016" name="Mol. Biol. Evol.">
        <title>Comparative Genomics of Early-Diverging Mushroom-Forming Fungi Provides Insights into the Origins of Lignocellulose Decay Capabilities.</title>
        <authorList>
            <person name="Nagy L.G."/>
            <person name="Riley R."/>
            <person name="Tritt A."/>
            <person name="Adam C."/>
            <person name="Daum C."/>
            <person name="Floudas D."/>
            <person name="Sun H."/>
            <person name="Yadav J.S."/>
            <person name="Pangilinan J."/>
            <person name="Larsson K.H."/>
            <person name="Matsuura K."/>
            <person name="Barry K."/>
            <person name="Labutti K."/>
            <person name="Kuo R."/>
            <person name="Ohm R.A."/>
            <person name="Bhattacharya S.S."/>
            <person name="Shirouzu T."/>
            <person name="Yoshinaga Y."/>
            <person name="Martin F.M."/>
            <person name="Grigoriev I.V."/>
            <person name="Hibbett D.S."/>
        </authorList>
    </citation>
    <scope>NUCLEOTIDE SEQUENCE [LARGE SCALE GENOMIC DNA]</scope>
    <source>
        <strain evidence="5 6">HHB12029</strain>
    </source>
</reference>
<evidence type="ECO:0000256" key="2">
    <source>
        <dbReference type="ARBA" id="ARBA00023172"/>
    </source>
</evidence>
<keyword evidence="6" id="KW-1185">Reference proteome</keyword>
<dbReference type="InterPro" id="IPR011010">
    <property type="entry name" value="DNA_brk_join_enz"/>
</dbReference>
<dbReference type="SUPFAM" id="SSF47823">
    <property type="entry name" value="lambda integrase-like, N-terminal domain"/>
    <property type="match status" value="1"/>
</dbReference>
<dbReference type="GO" id="GO:0006310">
    <property type="term" value="P:DNA recombination"/>
    <property type="evidence" value="ECO:0007669"/>
    <property type="project" value="UniProtKB-KW"/>
</dbReference>
<dbReference type="SUPFAM" id="SSF56349">
    <property type="entry name" value="DNA breaking-rejoining enzymes"/>
    <property type="match status" value="1"/>
</dbReference>
<gene>
    <name evidence="5" type="ORF">EXIGLDRAFT_53573</name>
</gene>
<dbReference type="Gene3D" id="1.10.443.10">
    <property type="entry name" value="Intergrase catalytic core"/>
    <property type="match status" value="1"/>
</dbReference>
<dbReference type="InterPro" id="IPR013762">
    <property type="entry name" value="Integrase-like_cat_sf"/>
</dbReference>
<dbReference type="Gene3D" id="1.10.150.130">
    <property type="match status" value="1"/>
</dbReference>
<dbReference type="GO" id="GO:0003677">
    <property type="term" value="F:DNA binding"/>
    <property type="evidence" value="ECO:0007669"/>
    <property type="project" value="UniProtKB-KW"/>
</dbReference>
<evidence type="ECO:0000256" key="1">
    <source>
        <dbReference type="ARBA" id="ARBA00023125"/>
    </source>
</evidence>
<evidence type="ECO:0000256" key="4">
    <source>
        <dbReference type="SAM" id="SignalP"/>
    </source>
</evidence>
<keyword evidence="4" id="KW-0732">Signal</keyword>
<sequence>MPFFPMSSSPVVILVLIPVFSSSPLSVPSSLLLSLSYPKPIILLSSASSRTCLILIPRGVPFALLTPTLIPRRSRALGERSGRRVSFSVCCLPALSSRAATSQRRFALFLFMNPNSRALWCAYPTSVMRSRLTDVPCSVHAPVLASTAGWQMLVPTSCVGMALGLSSSGLTTSTSCAFFAVILPLSMTCAALYNGVYLRLSPAAAALGSMVHAYPTTLLKSLSRTSPSISVTYRVPLYAPRMTCSSHMHSRTSMRLQPSWGMSGTRRRMLRSHAPLRTLGSSGILTPGLSQSRTGSVRSMSQRLMTGCRGGHIPSSKHNASMASLCTPAQLSQWAALSSPAWRPSWTACLTVLMCRIPQAGNSPQTSAGGVKDSAMPLPAYAPFHAPSLSTIQEPSPMPARVSVLLSSSATSGVPGASSVTGTPMAATYSGLRPWASSSSSRPLPAMAVTSKSMATMLPSSRAGQSPPVAMRRSTASSVVSTHTSNQLHVPFLLDMSPASTIQPTPHRAAASLLPPSCSHLSLSPAHSSLSLRRSIQTQLTPPSLPVFRPASIQHTSFSAGGGGTTTLGTTSIRSLRHTGTTPSQIQRRQWGPRFAPYTGQPRPYASHLTPRLSALRPHCLARERLLLWLPLQSSLNASLSREERELIFNILARSLAPGTMETYGTGLLLFHVSCDVFNVPEHLRAPVARNTLAVFIADLVGRYSEAAVKNAVSAVHAWHTLHRHSWNIDDAEVDALIRAAAREAPPRRPARPAFDLRAVIAIVGHLNPAVSLDVAIIAAFLVCFWGTARLGELLPRTLRGPAGFSPERCVTSKDLRHTQDEHGNNISILHIPVTKVQPIAGEDIYWGPRSDSVDASAALARQAAVNCPSQDDHLFAYRDKHNKTKPLTKTVFLTRLKAAAAAAGVSLPPGHSICVSSTTYYLLHGLSFEATRVKGRWAGNSFILYLRRHAEIMAPYLQDRPSVHADVLSRTAVLPPAARH</sequence>
<keyword evidence="1" id="KW-0238">DNA-binding</keyword>
<dbReference type="InParanoid" id="A0A166MNZ7"/>
<name>A0A166MNZ7_EXIGL</name>
<evidence type="ECO:0000313" key="6">
    <source>
        <dbReference type="Proteomes" id="UP000077266"/>
    </source>
</evidence>
<dbReference type="InterPro" id="IPR010998">
    <property type="entry name" value="Integrase_recombinase_N"/>
</dbReference>
<dbReference type="Proteomes" id="UP000077266">
    <property type="component" value="Unassembled WGS sequence"/>
</dbReference>
<feature type="compositionally biased region" description="Polar residues" evidence="3">
    <location>
        <begin position="572"/>
        <end position="588"/>
    </location>
</feature>
<feature type="chain" id="PRO_5007877462" evidence="4">
    <location>
        <begin position="23"/>
        <end position="981"/>
    </location>
</feature>
<feature type="region of interest" description="Disordered" evidence="3">
    <location>
        <begin position="555"/>
        <end position="593"/>
    </location>
</feature>
<evidence type="ECO:0000256" key="3">
    <source>
        <dbReference type="SAM" id="MobiDB-lite"/>
    </source>
</evidence>